<accession>A0ACD3A5U1</accession>
<dbReference type="EMBL" id="ML208679">
    <property type="protein sequence ID" value="TFK61253.1"/>
    <property type="molecule type" value="Genomic_DNA"/>
</dbReference>
<evidence type="ECO:0000313" key="2">
    <source>
        <dbReference type="Proteomes" id="UP000308600"/>
    </source>
</evidence>
<name>A0ACD3A5U1_9AGAR</name>
<dbReference type="Proteomes" id="UP000308600">
    <property type="component" value="Unassembled WGS sequence"/>
</dbReference>
<organism evidence="1 2">
    <name type="scientific">Pluteus cervinus</name>
    <dbReference type="NCBI Taxonomy" id="181527"/>
    <lineage>
        <taxon>Eukaryota</taxon>
        <taxon>Fungi</taxon>
        <taxon>Dikarya</taxon>
        <taxon>Basidiomycota</taxon>
        <taxon>Agaricomycotina</taxon>
        <taxon>Agaricomycetes</taxon>
        <taxon>Agaricomycetidae</taxon>
        <taxon>Agaricales</taxon>
        <taxon>Pluteineae</taxon>
        <taxon>Pluteaceae</taxon>
        <taxon>Pluteus</taxon>
    </lineage>
</organism>
<proteinExistence type="predicted"/>
<gene>
    <name evidence="1" type="ORF">BDN72DRAFT_863749</name>
</gene>
<sequence length="471" mass="53469">MASPPVRSSTLPTSLPSEVGRDDEQGENGSSPPQPGHMPSRWDGKGPLDSAVPEEMTGLHWENCCNYVDKYDEDICRVWKEEIDKLLIFAGLFSAAVTAFAVEAFQWLEDPSDANTALLAQLVALQLNGAPDPPTAPFRPGASAIRINIFWFTSLTLSLGSVLVGILCLQWLREYQRPVPTLSFKDRLIYRQNRYDGLIAWKVPEIVSTLPLLLQISVILFFAGVFDLLWERNQIVALVILVQFIIITLLLALSAIIPALQIARSWFSYNGATQKNWPIYKQCPYKSPQSWLACHFILYVLDVVWRCVDHSSEVSLWTQMRVNFSQTSWFAFDEFCFAFGNRQVTSSIGWMQKNCPRNSKITHQLYQCISDLGHGELPAIWETTQAFSPSEAWKSLMKDKDSEAYKTSTLSTPSYRELLSAFFLDTFHQSLPATVEHWIRAVNAEPLLLKKMPARRFLEELPEDKHGAWNI</sequence>
<evidence type="ECO:0000313" key="1">
    <source>
        <dbReference type="EMBL" id="TFK61253.1"/>
    </source>
</evidence>
<keyword evidence="2" id="KW-1185">Reference proteome</keyword>
<reference evidence="1 2" key="1">
    <citation type="journal article" date="2019" name="Nat. Ecol. Evol.">
        <title>Megaphylogeny resolves global patterns of mushroom evolution.</title>
        <authorList>
            <person name="Varga T."/>
            <person name="Krizsan K."/>
            <person name="Foldi C."/>
            <person name="Dima B."/>
            <person name="Sanchez-Garcia M."/>
            <person name="Sanchez-Ramirez S."/>
            <person name="Szollosi G.J."/>
            <person name="Szarkandi J.G."/>
            <person name="Papp V."/>
            <person name="Albert L."/>
            <person name="Andreopoulos W."/>
            <person name="Angelini C."/>
            <person name="Antonin V."/>
            <person name="Barry K.W."/>
            <person name="Bougher N.L."/>
            <person name="Buchanan P."/>
            <person name="Buyck B."/>
            <person name="Bense V."/>
            <person name="Catcheside P."/>
            <person name="Chovatia M."/>
            <person name="Cooper J."/>
            <person name="Damon W."/>
            <person name="Desjardin D."/>
            <person name="Finy P."/>
            <person name="Geml J."/>
            <person name="Haridas S."/>
            <person name="Hughes K."/>
            <person name="Justo A."/>
            <person name="Karasinski D."/>
            <person name="Kautmanova I."/>
            <person name="Kiss B."/>
            <person name="Kocsube S."/>
            <person name="Kotiranta H."/>
            <person name="LaButti K.M."/>
            <person name="Lechner B.E."/>
            <person name="Liimatainen K."/>
            <person name="Lipzen A."/>
            <person name="Lukacs Z."/>
            <person name="Mihaltcheva S."/>
            <person name="Morgado L.N."/>
            <person name="Niskanen T."/>
            <person name="Noordeloos M.E."/>
            <person name="Ohm R.A."/>
            <person name="Ortiz-Santana B."/>
            <person name="Ovrebo C."/>
            <person name="Racz N."/>
            <person name="Riley R."/>
            <person name="Savchenko A."/>
            <person name="Shiryaev A."/>
            <person name="Soop K."/>
            <person name="Spirin V."/>
            <person name="Szebenyi C."/>
            <person name="Tomsovsky M."/>
            <person name="Tulloss R.E."/>
            <person name="Uehling J."/>
            <person name="Grigoriev I.V."/>
            <person name="Vagvolgyi C."/>
            <person name="Papp T."/>
            <person name="Martin F.M."/>
            <person name="Miettinen O."/>
            <person name="Hibbett D.S."/>
            <person name="Nagy L.G."/>
        </authorList>
    </citation>
    <scope>NUCLEOTIDE SEQUENCE [LARGE SCALE GENOMIC DNA]</scope>
    <source>
        <strain evidence="1 2">NL-1719</strain>
    </source>
</reference>
<protein>
    <submittedName>
        <fullName evidence="1">Uncharacterized protein</fullName>
    </submittedName>
</protein>